<organism evidence="1 2">
    <name type="scientific">Adhaeribacter aerolatus</name>
    <dbReference type="NCBI Taxonomy" id="670289"/>
    <lineage>
        <taxon>Bacteria</taxon>
        <taxon>Pseudomonadati</taxon>
        <taxon>Bacteroidota</taxon>
        <taxon>Cytophagia</taxon>
        <taxon>Cytophagales</taxon>
        <taxon>Hymenobacteraceae</taxon>
        <taxon>Adhaeribacter</taxon>
    </lineage>
</organism>
<dbReference type="OrthoDB" id="793993at2"/>
<gene>
    <name evidence="1" type="ORF">AAE02nite_04460</name>
</gene>
<evidence type="ECO:0000313" key="1">
    <source>
        <dbReference type="EMBL" id="GEO02782.1"/>
    </source>
</evidence>
<proteinExistence type="predicted"/>
<dbReference type="EMBL" id="BJYS01000002">
    <property type="protein sequence ID" value="GEO02782.1"/>
    <property type="molecule type" value="Genomic_DNA"/>
</dbReference>
<sequence length="213" mass="24824">MNLIYKGNNEILLNLAKKNLARNKIELAEYTQKFIDENANGTAKSFEEYVPEFSELENIDWIFLNSIFIALYANFENHILMLSKFVESKNLSPITLNDLKGIGYLDQYRKYLHLIGQIKSAEKNAYWEEIDIYKLVRNKLAHEGGFFVRNPKLKLESQNGYKYLMDNKVLLAGSYGHIRIREIHFLEKFVNLSNQVSDQLVEEINKSTPANHV</sequence>
<dbReference type="Proteomes" id="UP000321532">
    <property type="component" value="Unassembled WGS sequence"/>
</dbReference>
<protein>
    <recommendedName>
        <fullName evidence="3">Cthe-2314-like HEPN domain-containing protein</fullName>
    </recommendedName>
</protein>
<name>A0A512AST8_9BACT</name>
<dbReference type="AlphaFoldDB" id="A0A512AST8"/>
<comment type="caution">
    <text evidence="1">The sequence shown here is derived from an EMBL/GenBank/DDBJ whole genome shotgun (WGS) entry which is preliminary data.</text>
</comment>
<evidence type="ECO:0000313" key="2">
    <source>
        <dbReference type="Proteomes" id="UP000321532"/>
    </source>
</evidence>
<accession>A0A512AST8</accession>
<dbReference type="RefSeq" id="WP_146894825.1">
    <property type="nucleotide sequence ID" value="NZ_BJYS01000002.1"/>
</dbReference>
<evidence type="ECO:0008006" key="3">
    <source>
        <dbReference type="Google" id="ProtNLM"/>
    </source>
</evidence>
<reference evidence="1 2" key="1">
    <citation type="submission" date="2019-07" db="EMBL/GenBank/DDBJ databases">
        <title>Whole genome shotgun sequence of Adhaeribacter aerolatus NBRC 106133.</title>
        <authorList>
            <person name="Hosoyama A."/>
            <person name="Uohara A."/>
            <person name="Ohji S."/>
            <person name="Ichikawa N."/>
        </authorList>
    </citation>
    <scope>NUCLEOTIDE SEQUENCE [LARGE SCALE GENOMIC DNA]</scope>
    <source>
        <strain evidence="1 2">NBRC 106133</strain>
    </source>
</reference>
<keyword evidence="2" id="KW-1185">Reference proteome</keyword>